<dbReference type="Proteomes" id="UP001595075">
    <property type="component" value="Unassembled WGS sequence"/>
</dbReference>
<evidence type="ECO:0000256" key="1">
    <source>
        <dbReference type="SAM" id="MobiDB-lite"/>
    </source>
</evidence>
<organism evidence="2 3">
    <name type="scientific">Oculimacula yallundae</name>
    <dbReference type="NCBI Taxonomy" id="86028"/>
    <lineage>
        <taxon>Eukaryota</taxon>
        <taxon>Fungi</taxon>
        <taxon>Dikarya</taxon>
        <taxon>Ascomycota</taxon>
        <taxon>Pezizomycotina</taxon>
        <taxon>Leotiomycetes</taxon>
        <taxon>Helotiales</taxon>
        <taxon>Ploettnerulaceae</taxon>
        <taxon>Oculimacula</taxon>
    </lineage>
</organism>
<feature type="region of interest" description="Disordered" evidence="1">
    <location>
        <begin position="1"/>
        <end position="50"/>
    </location>
</feature>
<dbReference type="EMBL" id="JAZHXI010000008">
    <property type="protein sequence ID" value="KAL2068877.1"/>
    <property type="molecule type" value="Genomic_DNA"/>
</dbReference>
<comment type="caution">
    <text evidence="2">The sequence shown here is derived from an EMBL/GenBank/DDBJ whole genome shotgun (WGS) entry which is preliminary data.</text>
</comment>
<reference evidence="2 3" key="1">
    <citation type="journal article" date="2024" name="Commun. Biol.">
        <title>Comparative genomic analysis of thermophilic fungi reveals convergent evolutionary adaptations and gene losses.</title>
        <authorList>
            <person name="Steindorff A.S."/>
            <person name="Aguilar-Pontes M.V."/>
            <person name="Robinson A.J."/>
            <person name="Andreopoulos B."/>
            <person name="LaButti K."/>
            <person name="Kuo A."/>
            <person name="Mondo S."/>
            <person name="Riley R."/>
            <person name="Otillar R."/>
            <person name="Haridas S."/>
            <person name="Lipzen A."/>
            <person name="Grimwood J."/>
            <person name="Schmutz J."/>
            <person name="Clum A."/>
            <person name="Reid I.D."/>
            <person name="Moisan M.C."/>
            <person name="Butler G."/>
            <person name="Nguyen T.T.M."/>
            <person name="Dewar K."/>
            <person name="Conant G."/>
            <person name="Drula E."/>
            <person name="Henrissat B."/>
            <person name="Hansel C."/>
            <person name="Singer S."/>
            <person name="Hutchinson M.I."/>
            <person name="de Vries R.P."/>
            <person name="Natvig D.O."/>
            <person name="Powell A.J."/>
            <person name="Tsang A."/>
            <person name="Grigoriev I.V."/>
        </authorList>
    </citation>
    <scope>NUCLEOTIDE SEQUENCE [LARGE SCALE GENOMIC DNA]</scope>
    <source>
        <strain evidence="2 3">CBS 494.80</strain>
    </source>
</reference>
<keyword evidence="3" id="KW-1185">Reference proteome</keyword>
<feature type="compositionally biased region" description="Polar residues" evidence="1">
    <location>
        <begin position="1"/>
        <end position="29"/>
    </location>
</feature>
<gene>
    <name evidence="2" type="ORF">VTL71DRAFT_15215</name>
</gene>
<name>A0ABR4CGP3_9HELO</name>
<proteinExistence type="predicted"/>
<accession>A0ABR4CGP3</accession>
<feature type="compositionally biased region" description="Basic residues" evidence="1">
    <location>
        <begin position="30"/>
        <end position="40"/>
    </location>
</feature>
<evidence type="ECO:0000313" key="3">
    <source>
        <dbReference type="Proteomes" id="UP001595075"/>
    </source>
</evidence>
<evidence type="ECO:0000313" key="2">
    <source>
        <dbReference type="EMBL" id="KAL2068877.1"/>
    </source>
</evidence>
<protein>
    <submittedName>
        <fullName evidence="2">Uncharacterized protein</fullName>
    </submittedName>
</protein>
<sequence>MIEPIQQCTSQITRSKPSQAQYPKVSNQRHNTRSAHHTSKHNLCSYRPTPRARRLINQKTKKIERDLSHPYRKSFYATYDESLFHKTH</sequence>